<dbReference type="Proteomes" id="UP000010296">
    <property type="component" value="Unassembled WGS sequence"/>
</dbReference>
<feature type="transmembrane region" description="Helical" evidence="1">
    <location>
        <begin position="33"/>
        <end position="50"/>
    </location>
</feature>
<dbReference type="AlphaFoldDB" id="E6LGD8"/>
<reference evidence="2 3" key="1">
    <citation type="submission" date="2010-12" db="EMBL/GenBank/DDBJ databases">
        <authorList>
            <person name="Muzny D."/>
            <person name="Qin X."/>
            <person name="Deng J."/>
            <person name="Jiang H."/>
            <person name="Liu Y."/>
            <person name="Qu J."/>
            <person name="Song X.-Z."/>
            <person name="Zhang L."/>
            <person name="Thornton R."/>
            <person name="Coyle M."/>
            <person name="Francisco L."/>
            <person name="Jackson L."/>
            <person name="Javaid M."/>
            <person name="Korchina V."/>
            <person name="Kovar C."/>
            <person name="Mata R."/>
            <person name="Mathew T."/>
            <person name="Ngo R."/>
            <person name="Nguyen L."/>
            <person name="Nguyen N."/>
            <person name="Okwuonu G."/>
            <person name="Ongeri F."/>
            <person name="Pham C."/>
            <person name="Simmons D."/>
            <person name="Wilczek-Boney K."/>
            <person name="Hale W."/>
            <person name="Jakkamsetti A."/>
            <person name="Pham P."/>
            <person name="Ruth R."/>
            <person name="San Lucas F."/>
            <person name="Warren J."/>
            <person name="Zhang J."/>
            <person name="Zhao Z."/>
            <person name="Zhou C."/>
            <person name="Zhu D."/>
            <person name="Lee S."/>
            <person name="Bess C."/>
            <person name="Blankenburg K."/>
            <person name="Forbes L."/>
            <person name="Fu Q."/>
            <person name="Gubbala S."/>
            <person name="Hirani K."/>
            <person name="Jayaseelan J.C."/>
            <person name="Lara F."/>
            <person name="Munidasa M."/>
            <person name="Palculict T."/>
            <person name="Patil S."/>
            <person name="Pu L.-L."/>
            <person name="Saada N."/>
            <person name="Tang L."/>
            <person name="Weissenberger G."/>
            <person name="Zhu Y."/>
            <person name="Hemphill L."/>
            <person name="Shang Y."/>
            <person name="Youmans B."/>
            <person name="Ayvaz T."/>
            <person name="Ross M."/>
            <person name="Santibanez J."/>
            <person name="Aqrawi P."/>
            <person name="Gross S."/>
            <person name="Joshi V."/>
            <person name="Fowler G."/>
            <person name="Nazareth L."/>
            <person name="Reid J."/>
            <person name="Worley K."/>
            <person name="Petrosino J."/>
            <person name="Highlander S."/>
            <person name="Gibbs R."/>
        </authorList>
    </citation>
    <scope>NUCLEOTIDE SEQUENCE [LARGE SCALE GENOMIC DNA]</scope>
    <source>
        <strain evidence="3">DSM 15952 / CCUG 50447 / LMG 22039 / TP 1.5</strain>
    </source>
</reference>
<evidence type="ECO:0000313" key="2">
    <source>
        <dbReference type="EMBL" id="EFU73702.1"/>
    </source>
</evidence>
<dbReference type="RefSeq" id="WP_007208441.1">
    <property type="nucleotide sequence ID" value="NZ_GL622241.1"/>
</dbReference>
<accession>E6LGD8</accession>
<sequence>MNFCSKCGEKLVDNHCPKCKGNTSKRFFNKKSVLVSLSGIIIICCSFWLYKNHVESEFIDNYNNLYSDSTKSVPNMDLDEQKVKKKEKSLWAVSGDKLEYKRQLADVREKVNVRDKVNQLFDEPIPDNFDSTYLTINSDTRIETPEIEGDDTFSKGLRSIVNYYNRQFDMLESVEETINSWNIALIDLTDIDTLENSIQSINDTKLNDKANELARDIVTIKTDFEDYFNQHVGWHFNLSDNKLGDIYHFNYPENQLSWGAFQGSGMDGYMNSVKYDMKNKVYYIVTPLISMGKTVYDTTITPITLIDKDTISINNQTAMYDPEQAEAYNVFQNKPSAKVDAMKKIAFDTSAIEIASKDDATIYFSKFKDSIGLPEKVSYEFITEEKEMYEFNIRINSEGSEEVTNRAGTAIVYQNGYMTYKKAD</sequence>
<organism evidence="2 3">
    <name type="scientific">Enterococcus italicus (strain DSM 15952 / CCUG 50447 / LMG 22039 / TP 1.5)</name>
    <dbReference type="NCBI Taxonomy" id="888064"/>
    <lineage>
        <taxon>Bacteria</taxon>
        <taxon>Bacillati</taxon>
        <taxon>Bacillota</taxon>
        <taxon>Bacilli</taxon>
        <taxon>Lactobacillales</taxon>
        <taxon>Enterococcaceae</taxon>
        <taxon>Enterococcus</taxon>
    </lineage>
</organism>
<protein>
    <submittedName>
        <fullName evidence="2">Uncharacterized protein</fullName>
    </submittedName>
</protein>
<dbReference type="STRING" id="888064.HMPREF9088_1428"/>
<evidence type="ECO:0000256" key="1">
    <source>
        <dbReference type="SAM" id="Phobius"/>
    </source>
</evidence>
<dbReference type="HOGENOM" id="CLU_646797_0_0_9"/>
<keyword evidence="3" id="KW-1185">Reference proteome</keyword>
<proteinExistence type="predicted"/>
<gene>
    <name evidence="2" type="ORF">HMPREF9088_1428</name>
</gene>
<keyword evidence="1" id="KW-0472">Membrane</keyword>
<dbReference type="EMBL" id="AEPV01000060">
    <property type="protein sequence ID" value="EFU73702.1"/>
    <property type="molecule type" value="Genomic_DNA"/>
</dbReference>
<name>E6LGD8_ENTI1</name>
<keyword evidence="1" id="KW-0812">Transmembrane</keyword>
<evidence type="ECO:0000313" key="3">
    <source>
        <dbReference type="Proteomes" id="UP000010296"/>
    </source>
</evidence>
<comment type="caution">
    <text evidence="2">The sequence shown here is derived from an EMBL/GenBank/DDBJ whole genome shotgun (WGS) entry which is preliminary data.</text>
</comment>
<keyword evidence="1" id="KW-1133">Transmembrane helix</keyword>